<dbReference type="FunFam" id="3.30.70.270:FF:000001">
    <property type="entry name" value="Diguanylate cyclase domain protein"/>
    <property type="match status" value="1"/>
</dbReference>
<dbReference type="InterPro" id="IPR035919">
    <property type="entry name" value="EAL_sf"/>
</dbReference>
<dbReference type="InterPro" id="IPR001633">
    <property type="entry name" value="EAL_dom"/>
</dbReference>
<evidence type="ECO:0000259" key="4">
    <source>
        <dbReference type="PROSITE" id="PS50883"/>
    </source>
</evidence>
<protein>
    <submittedName>
        <fullName evidence="6">EAL domain-containing protein</fullName>
    </submittedName>
</protein>
<dbReference type="SMART" id="SM00086">
    <property type="entry name" value="PAC"/>
    <property type="match status" value="4"/>
</dbReference>
<dbReference type="CDD" id="cd00130">
    <property type="entry name" value="PAS"/>
    <property type="match status" value="3"/>
</dbReference>
<dbReference type="PROSITE" id="PS50883">
    <property type="entry name" value="EAL"/>
    <property type="match status" value="1"/>
</dbReference>
<evidence type="ECO:0000259" key="2">
    <source>
        <dbReference type="PROSITE" id="PS50112"/>
    </source>
</evidence>
<evidence type="ECO:0000259" key="3">
    <source>
        <dbReference type="PROSITE" id="PS50113"/>
    </source>
</evidence>
<dbReference type="Gene3D" id="3.30.70.270">
    <property type="match status" value="1"/>
</dbReference>
<dbReference type="Pfam" id="PF00563">
    <property type="entry name" value="EAL"/>
    <property type="match status" value="1"/>
</dbReference>
<dbReference type="InterPro" id="IPR000014">
    <property type="entry name" value="PAS"/>
</dbReference>
<dbReference type="Pfam" id="PF13188">
    <property type="entry name" value="PAS_8"/>
    <property type="match status" value="1"/>
</dbReference>
<dbReference type="PANTHER" id="PTHR44757">
    <property type="entry name" value="DIGUANYLATE CYCLASE DGCP"/>
    <property type="match status" value="1"/>
</dbReference>
<dbReference type="SMART" id="SM00091">
    <property type="entry name" value="PAS"/>
    <property type="match status" value="4"/>
</dbReference>
<name>A0AAU8JIF0_9CYAN</name>
<keyword evidence="1" id="KW-1133">Transmembrane helix</keyword>
<feature type="domain" description="EAL" evidence="4">
    <location>
        <begin position="806"/>
        <end position="1060"/>
    </location>
</feature>
<keyword evidence="1" id="KW-0472">Membrane</keyword>
<evidence type="ECO:0000313" key="6">
    <source>
        <dbReference type="EMBL" id="XCM38056.1"/>
    </source>
</evidence>
<dbReference type="EMBL" id="CP159837">
    <property type="protein sequence ID" value="XCM38056.1"/>
    <property type="molecule type" value="Genomic_DNA"/>
</dbReference>
<dbReference type="PROSITE" id="PS50112">
    <property type="entry name" value="PAS"/>
    <property type="match status" value="3"/>
</dbReference>
<dbReference type="SUPFAM" id="SSF55073">
    <property type="entry name" value="Nucleotide cyclase"/>
    <property type="match status" value="1"/>
</dbReference>
<dbReference type="CDD" id="cd01948">
    <property type="entry name" value="EAL"/>
    <property type="match status" value="1"/>
</dbReference>
<dbReference type="InterPro" id="IPR000160">
    <property type="entry name" value="GGDEF_dom"/>
</dbReference>
<feature type="domain" description="PAS" evidence="2">
    <location>
        <begin position="378"/>
        <end position="448"/>
    </location>
</feature>
<dbReference type="RefSeq" id="WP_054469938.1">
    <property type="nucleotide sequence ID" value="NZ_CP159837.1"/>
</dbReference>
<dbReference type="FunFam" id="3.20.20.450:FF:000001">
    <property type="entry name" value="Cyclic di-GMP phosphodiesterase yahA"/>
    <property type="match status" value="1"/>
</dbReference>
<dbReference type="PROSITE" id="PS50887">
    <property type="entry name" value="GGDEF"/>
    <property type="match status" value="1"/>
</dbReference>
<evidence type="ECO:0000259" key="5">
    <source>
        <dbReference type="PROSITE" id="PS50887"/>
    </source>
</evidence>
<feature type="domain" description="PAC" evidence="3">
    <location>
        <begin position="452"/>
        <end position="502"/>
    </location>
</feature>
<dbReference type="Gene3D" id="3.30.450.20">
    <property type="entry name" value="PAS domain"/>
    <property type="match status" value="4"/>
</dbReference>
<dbReference type="InterPro" id="IPR001610">
    <property type="entry name" value="PAC"/>
</dbReference>
<dbReference type="NCBIfam" id="TIGR00254">
    <property type="entry name" value="GGDEF"/>
    <property type="match status" value="1"/>
</dbReference>
<feature type="domain" description="GGDEF" evidence="5">
    <location>
        <begin position="665"/>
        <end position="797"/>
    </location>
</feature>
<gene>
    <name evidence="6" type="ORF">ABWT76_000880</name>
</gene>
<feature type="domain" description="PAC" evidence="3">
    <location>
        <begin position="581"/>
        <end position="633"/>
    </location>
</feature>
<organism evidence="6">
    <name type="scientific">Planktothricoides raciborskii GIHE-MW2</name>
    <dbReference type="NCBI Taxonomy" id="2792601"/>
    <lineage>
        <taxon>Bacteria</taxon>
        <taxon>Bacillati</taxon>
        <taxon>Cyanobacteriota</taxon>
        <taxon>Cyanophyceae</taxon>
        <taxon>Oscillatoriophycideae</taxon>
        <taxon>Oscillatoriales</taxon>
        <taxon>Oscillatoriaceae</taxon>
        <taxon>Planktothricoides</taxon>
    </lineage>
</organism>
<dbReference type="AlphaFoldDB" id="A0AAU8JIF0"/>
<dbReference type="Gene3D" id="3.20.20.450">
    <property type="entry name" value="EAL domain"/>
    <property type="match status" value="1"/>
</dbReference>
<dbReference type="InterPro" id="IPR000700">
    <property type="entry name" value="PAS-assoc_C"/>
</dbReference>
<dbReference type="SMART" id="SM00267">
    <property type="entry name" value="GGDEF"/>
    <property type="match status" value="1"/>
</dbReference>
<feature type="domain" description="PAS" evidence="2">
    <location>
        <begin position="276"/>
        <end position="322"/>
    </location>
</feature>
<dbReference type="SMART" id="SM00052">
    <property type="entry name" value="EAL"/>
    <property type="match status" value="1"/>
</dbReference>
<dbReference type="SUPFAM" id="SSF141868">
    <property type="entry name" value="EAL domain-like"/>
    <property type="match status" value="1"/>
</dbReference>
<evidence type="ECO:0000256" key="1">
    <source>
        <dbReference type="SAM" id="Phobius"/>
    </source>
</evidence>
<keyword evidence="1" id="KW-0812">Transmembrane</keyword>
<reference evidence="6" key="1">
    <citation type="submission" date="2024-07" db="EMBL/GenBank/DDBJ databases">
        <authorList>
            <person name="Kim Y.J."/>
            <person name="Jeong J.Y."/>
        </authorList>
    </citation>
    <scope>NUCLEOTIDE SEQUENCE</scope>
    <source>
        <strain evidence="6">GIHE-MW2</strain>
    </source>
</reference>
<dbReference type="InterPro" id="IPR013655">
    <property type="entry name" value="PAS_fold_3"/>
</dbReference>
<dbReference type="NCBIfam" id="TIGR00229">
    <property type="entry name" value="sensory_box"/>
    <property type="match status" value="4"/>
</dbReference>
<dbReference type="Pfam" id="PF13426">
    <property type="entry name" value="PAS_9"/>
    <property type="match status" value="2"/>
</dbReference>
<proteinExistence type="predicted"/>
<dbReference type="SUPFAM" id="SSF55785">
    <property type="entry name" value="PYP-like sensor domain (PAS domain)"/>
    <property type="match status" value="4"/>
</dbReference>
<sequence length="1068" mass="121770">MHEHFTKNAISALILENKWVKLGAYSDNLNEKKYQNFQLKSALLYTGIYPEVYTSKADRLLPPPNHFSHFSHYLDDLHIYDFQLFMVISGLTLGGIAIFIYQAKYTANQLKQKKNDFATQSYLNKFAIKTVKNSRIIHPLITDSQIILDASGRIQFIAENLLVKLGYNADELLNNNVNAILGKSDFLFQQTQNIEVKIPEIKQIKKKLKTKQGEKIIALIYWAKIHKNNKLKGVFLLIKDITDSHHLQEARRNEKKFYQLAETVPIATFIYQDKQFVYVNSAMETLTGYGKNTLLAMNCWQVIHPDFHQKIKKSLQHKKNTQQPVTWRGEIKMLTQAGEERWVDFTVKLIKFDRKVGLLGTAFDLSDRKKMERTIKGSEERYRNLIELSPAAIFVHKKGKLVFVNPTALKLLGTRNSKLVLGQPLQKFWLEDYKALIQSQFKQASQNNGILDPVEHQLIRVDGHRIQMASTFTPVIYEGEPAIMTTGIDITERKQAEQALRESEARYKQLLGSVTDYIYTVRVKHGKAIATEHGHGCIAVTGYSPEEYQADPQLWYEIVYSEDLEPVRNQTAQILTEGKAEPLEHRIIHKNGELRWVRNTPVVRKDAHGQIVSYDGLISDITERKHAEEKVNYQAFHDLLTGLPNRALYNQRLLEALTKAQHQGHHLAVMFLDLDRFKTINDTLGHAIGDLLLQQVAQRICHCLRQNDTLSRWGGDEFTLLLPQIHTPDDAVHVAQRIIAALKPVFDLDGHPLHITTSIGMAVYPQDGQDMETLLGNADVALYQAKEQRSTYRMYSATMNSQASELLALQNSLHAALERGEIQVHYQPQVNVKTRKIFGMEALVRWQHPEFGLVPPSRFIPLAEETGLIVEIGEWVLRNACEQNQSWLQAGFSPIRMGVNLSARQFQEANLVEMVGETLARTGLPADLLELEITETIAMQNVEWTGKVLGQLQSLGVHLSMDDFGTGYSSLSYLQKFPFHSLKVDRSFVRDISIDEQDRAIAQAVIALGRALNLRVIAEGVETVEQLEVLRGMHCEDMQGFLFSPPIPALQATKLLTKYNHHHRQHTA</sequence>
<dbReference type="Pfam" id="PF08447">
    <property type="entry name" value="PAS_3"/>
    <property type="match status" value="1"/>
</dbReference>
<dbReference type="InterPro" id="IPR029787">
    <property type="entry name" value="Nucleotide_cyclase"/>
</dbReference>
<feature type="transmembrane region" description="Helical" evidence="1">
    <location>
        <begin position="82"/>
        <end position="101"/>
    </location>
</feature>
<dbReference type="InterPro" id="IPR035965">
    <property type="entry name" value="PAS-like_dom_sf"/>
</dbReference>
<accession>A0AAU8JIF0</accession>
<dbReference type="InterPro" id="IPR052155">
    <property type="entry name" value="Biofilm_reg_signaling"/>
</dbReference>
<dbReference type="InterPro" id="IPR043128">
    <property type="entry name" value="Rev_trsase/Diguanyl_cyclase"/>
</dbReference>
<feature type="domain" description="PAC" evidence="3">
    <location>
        <begin position="327"/>
        <end position="377"/>
    </location>
</feature>
<dbReference type="Pfam" id="PF00990">
    <property type="entry name" value="GGDEF"/>
    <property type="match status" value="1"/>
</dbReference>
<feature type="domain" description="PAS" evidence="2">
    <location>
        <begin position="503"/>
        <end position="578"/>
    </location>
</feature>
<dbReference type="PANTHER" id="PTHR44757:SF2">
    <property type="entry name" value="BIOFILM ARCHITECTURE MAINTENANCE PROTEIN MBAA"/>
    <property type="match status" value="1"/>
</dbReference>
<dbReference type="PROSITE" id="PS50113">
    <property type="entry name" value="PAC"/>
    <property type="match status" value="3"/>
</dbReference>
<dbReference type="CDD" id="cd01949">
    <property type="entry name" value="GGDEF"/>
    <property type="match status" value="1"/>
</dbReference>